<sequence>MLEKRPATDASGEIEPAVELAVDGGYGWISSLVGASYASAIWQLYLSQAIGFGWANGFLFTGTQYIVPQWFTRRRSLANGLAATGTGAGGMLYSLLAGHMITSMSVGWAIRTLAIAAGCVNLVCSLLLRDRNDAIEPTFVLFDPDLFKKPIYLMLLGFSFFNMLGEIIILTQIPDFGSSVLALDGNQVSVVGAMVALGQIIGRSAIGYLSDKLGRLNVASTVTFLAGIWTLAIWTNATSYDILIFYSICIGAFA</sequence>
<keyword evidence="2" id="KW-1185">Reference proteome</keyword>
<gene>
    <name evidence="1" type="primary">g4384</name>
    <name evidence="1" type="ORF">NpPPO83_00004384</name>
</gene>
<dbReference type="EMBL" id="BSXG01000070">
    <property type="protein sequence ID" value="GME35109.1"/>
    <property type="molecule type" value="Genomic_DNA"/>
</dbReference>
<accession>A0ACB5SDT3</accession>
<comment type="caution">
    <text evidence="1">The sequence shown here is derived from an EMBL/GenBank/DDBJ whole genome shotgun (WGS) entry which is preliminary data.</text>
</comment>
<dbReference type="Proteomes" id="UP001165186">
    <property type="component" value="Unassembled WGS sequence"/>
</dbReference>
<evidence type="ECO:0000313" key="2">
    <source>
        <dbReference type="Proteomes" id="UP001165186"/>
    </source>
</evidence>
<proteinExistence type="predicted"/>
<evidence type="ECO:0000313" key="1">
    <source>
        <dbReference type="EMBL" id="GME35109.1"/>
    </source>
</evidence>
<protein>
    <submittedName>
        <fullName evidence="1">Uncharacterized protein</fullName>
    </submittedName>
</protein>
<organism evidence="1 2">
    <name type="scientific">Neofusicoccum parvum</name>
    <dbReference type="NCBI Taxonomy" id="310453"/>
    <lineage>
        <taxon>Eukaryota</taxon>
        <taxon>Fungi</taxon>
        <taxon>Dikarya</taxon>
        <taxon>Ascomycota</taxon>
        <taxon>Pezizomycotina</taxon>
        <taxon>Dothideomycetes</taxon>
        <taxon>Dothideomycetes incertae sedis</taxon>
        <taxon>Botryosphaeriales</taxon>
        <taxon>Botryosphaeriaceae</taxon>
        <taxon>Neofusicoccum</taxon>
    </lineage>
</organism>
<name>A0ACB5SDT3_9PEZI</name>
<reference evidence="1" key="1">
    <citation type="submission" date="2024-09" db="EMBL/GenBank/DDBJ databases">
        <title>Draft Genome Sequences of Neofusicoccum parvum.</title>
        <authorList>
            <person name="Ashida A."/>
            <person name="Camagna M."/>
            <person name="Tanaka A."/>
            <person name="Takemoto D."/>
        </authorList>
    </citation>
    <scope>NUCLEOTIDE SEQUENCE</scope>
    <source>
        <strain evidence="1">PPO83</strain>
    </source>
</reference>